<reference evidence="2" key="1">
    <citation type="submission" date="2019-04" db="EMBL/GenBank/DDBJ databases">
        <title>Friends and foes A comparative genomics studyof 23 Aspergillus species from section Flavi.</title>
        <authorList>
            <consortium name="DOE Joint Genome Institute"/>
            <person name="Kjaerbolling I."/>
            <person name="Vesth T."/>
            <person name="Frisvad J.C."/>
            <person name="Nybo J.L."/>
            <person name="Theobald S."/>
            <person name="Kildgaard S."/>
            <person name="Isbrandt T."/>
            <person name="Kuo A."/>
            <person name="Sato A."/>
            <person name="Lyhne E.K."/>
            <person name="Kogle M.E."/>
            <person name="Wiebenga A."/>
            <person name="Kun R.S."/>
            <person name="Lubbers R.J."/>
            <person name="Makela M.R."/>
            <person name="Barry K."/>
            <person name="Chovatia M."/>
            <person name="Clum A."/>
            <person name="Daum C."/>
            <person name="Haridas S."/>
            <person name="He G."/>
            <person name="LaButti K."/>
            <person name="Lipzen A."/>
            <person name="Mondo S."/>
            <person name="Riley R."/>
            <person name="Salamov A."/>
            <person name="Simmons B.A."/>
            <person name="Magnuson J.K."/>
            <person name="Henrissat B."/>
            <person name="Mortensen U.H."/>
            <person name="Larsen T.O."/>
            <person name="Devries R.P."/>
            <person name="Grigoriev I.V."/>
            <person name="Machida M."/>
            <person name="Baker S.E."/>
            <person name="Andersen M.R."/>
        </authorList>
    </citation>
    <scope>NUCLEOTIDE SEQUENCE [LARGE SCALE GENOMIC DNA]</scope>
    <source>
        <strain evidence="2">IBT 14317</strain>
    </source>
</reference>
<dbReference type="AlphaFoldDB" id="A0A5N7BZW4"/>
<dbReference type="EMBL" id="ML735298">
    <property type="protein sequence ID" value="KAE8387133.1"/>
    <property type="molecule type" value="Genomic_DNA"/>
</dbReference>
<name>A0A5N7BZW4_PETAA</name>
<organism evidence="2">
    <name type="scientific">Petromyces alliaceus</name>
    <name type="common">Aspergillus alliaceus</name>
    <dbReference type="NCBI Taxonomy" id="209559"/>
    <lineage>
        <taxon>Eukaryota</taxon>
        <taxon>Fungi</taxon>
        <taxon>Dikarya</taxon>
        <taxon>Ascomycota</taxon>
        <taxon>Pezizomycotina</taxon>
        <taxon>Eurotiomycetes</taxon>
        <taxon>Eurotiomycetidae</taxon>
        <taxon>Eurotiales</taxon>
        <taxon>Aspergillaceae</taxon>
        <taxon>Aspergillus</taxon>
        <taxon>Aspergillus subgen. Circumdati</taxon>
    </lineage>
</organism>
<protein>
    <submittedName>
        <fullName evidence="2">Uncharacterized protein</fullName>
    </submittedName>
</protein>
<dbReference type="Proteomes" id="UP000326877">
    <property type="component" value="Unassembled WGS sequence"/>
</dbReference>
<feature type="region of interest" description="Disordered" evidence="1">
    <location>
        <begin position="27"/>
        <end position="48"/>
    </location>
</feature>
<gene>
    <name evidence="2" type="ORF">BDV23DRAFT_186610</name>
</gene>
<sequence>MHIYAIKPPDKRQIYNQRVVSKLAKARTKRLRPALPHSDGSTWHDSLRTSDLPDASWPGPWDPGYLRQSLVLYDQCSPDNRRGRRSRAEGDPIQAAYDADNHQWNGIPRMFCEGDNATGGTGCDGQDDQSYLALELGWENALLECDELAYRQYLVAYLGVDKALKADKMSDLSRGEIQICYPEDLCVQEGTIREEVVWQKVAHGVDEILHGVSSELDIDFKNRECSFCSNLEASVDYLFP</sequence>
<evidence type="ECO:0000256" key="1">
    <source>
        <dbReference type="SAM" id="MobiDB-lite"/>
    </source>
</evidence>
<accession>A0A5N7BZW4</accession>
<evidence type="ECO:0000313" key="2">
    <source>
        <dbReference type="EMBL" id="KAE8387133.1"/>
    </source>
</evidence>
<proteinExistence type="predicted"/>